<feature type="compositionally biased region" description="Basic and acidic residues" evidence="3">
    <location>
        <begin position="582"/>
        <end position="601"/>
    </location>
</feature>
<accession>A0AAE0QG45</accession>
<evidence type="ECO:0000313" key="6">
    <source>
        <dbReference type="Proteomes" id="UP001274896"/>
    </source>
</evidence>
<gene>
    <name evidence="5" type="ORF">QTP70_024777</name>
</gene>
<feature type="compositionally biased region" description="Polar residues" evidence="3">
    <location>
        <begin position="433"/>
        <end position="445"/>
    </location>
</feature>
<feature type="region of interest" description="Disordered" evidence="3">
    <location>
        <begin position="366"/>
        <end position="400"/>
    </location>
</feature>
<comment type="caution">
    <text evidence="5">The sequence shown here is derived from an EMBL/GenBank/DDBJ whole genome shotgun (WGS) entry which is preliminary data.</text>
</comment>
<feature type="compositionally biased region" description="Basic and acidic residues" evidence="3">
    <location>
        <begin position="503"/>
        <end position="541"/>
    </location>
</feature>
<feature type="region of interest" description="Disordered" evidence="3">
    <location>
        <begin position="571"/>
        <end position="601"/>
    </location>
</feature>
<comment type="similarity">
    <text evidence="1">Belongs to the LCA5 family.</text>
</comment>
<feature type="domain" description="Lebercilin" evidence="4">
    <location>
        <begin position="158"/>
        <end position="350"/>
    </location>
</feature>
<evidence type="ECO:0000256" key="1">
    <source>
        <dbReference type="ARBA" id="ARBA00010229"/>
    </source>
</evidence>
<evidence type="ECO:0000313" key="5">
    <source>
        <dbReference type="EMBL" id="KAK3519349.1"/>
    </source>
</evidence>
<feature type="compositionally biased region" description="Basic and acidic residues" evidence="3">
    <location>
        <begin position="38"/>
        <end position="47"/>
    </location>
</feature>
<dbReference type="GO" id="GO:0042073">
    <property type="term" value="P:intraciliary transport"/>
    <property type="evidence" value="ECO:0007669"/>
    <property type="project" value="TreeGrafter"/>
</dbReference>
<evidence type="ECO:0000256" key="3">
    <source>
        <dbReference type="SAM" id="MobiDB-lite"/>
    </source>
</evidence>
<feature type="compositionally biased region" description="Basic and acidic residues" evidence="3">
    <location>
        <begin position="469"/>
        <end position="490"/>
    </location>
</feature>
<feature type="region of interest" description="Disordered" evidence="3">
    <location>
        <begin position="1"/>
        <end position="153"/>
    </location>
</feature>
<feature type="compositionally biased region" description="Basic and acidic residues" evidence="3">
    <location>
        <begin position="316"/>
        <end position="333"/>
    </location>
</feature>
<feature type="compositionally biased region" description="Basic and acidic residues" evidence="3">
    <location>
        <begin position="58"/>
        <end position="67"/>
    </location>
</feature>
<dbReference type="EMBL" id="JAUCMX010000017">
    <property type="protein sequence ID" value="KAK3519349.1"/>
    <property type="molecule type" value="Genomic_DNA"/>
</dbReference>
<feature type="region of interest" description="Disordered" evidence="3">
    <location>
        <begin position="433"/>
        <end position="559"/>
    </location>
</feature>
<dbReference type="PANTHER" id="PTHR16650">
    <property type="entry name" value="C21ORF13-RELATED"/>
    <property type="match status" value="1"/>
</dbReference>
<keyword evidence="6" id="KW-1185">Reference proteome</keyword>
<dbReference type="PANTHER" id="PTHR16650:SF10">
    <property type="entry name" value="LEBERCILIN"/>
    <property type="match status" value="1"/>
</dbReference>
<dbReference type="GO" id="GO:0005930">
    <property type="term" value="C:axoneme"/>
    <property type="evidence" value="ECO:0007669"/>
    <property type="project" value="TreeGrafter"/>
</dbReference>
<feature type="compositionally biased region" description="Polar residues" evidence="3">
    <location>
        <begin position="305"/>
        <end position="315"/>
    </location>
</feature>
<feature type="region of interest" description="Disordered" evidence="3">
    <location>
        <begin position="687"/>
        <end position="712"/>
    </location>
</feature>
<dbReference type="InterPro" id="IPR026188">
    <property type="entry name" value="Lebercilin-like"/>
</dbReference>
<dbReference type="Pfam" id="PF15619">
    <property type="entry name" value="Lebercilin"/>
    <property type="match status" value="1"/>
</dbReference>
<feature type="region of interest" description="Disordered" evidence="3">
    <location>
        <begin position="304"/>
        <end position="333"/>
    </location>
</feature>
<feature type="compositionally biased region" description="Low complexity" evidence="3">
    <location>
        <begin position="135"/>
        <end position="147"/>
    </location>
</feature>
<feature type="region of interest" description="Disordered" evidence="3">
    <location>
        <begin position="744"/>
        <end position="765"/>
    </location>
</feature>
<dbReference type="Proteomes" id="UP001274896">
    <property type="component" value="Unassembled WGS sequence"/>
</dbReference>
<name>A0AAE0QG45_9TELE</name>
<evidence type="ECO:0000259" key="4">
    <source>
        <dbReference type="Pfam" id="PF15619"/>
    </source>
</evidence>
<feature type="compositionally biased region" description="Basic and acidic residues" evidence="3">
    <location>
        <begin position="549"/>
        <end position="559"/>
    </location>
</feature>
<dbReference type="AlphaFoldDB" id="A0AAE0QG45"/>
<dbReference type="InterPro" id="IPR028933">
    <property type="entry name" value="Lebercilin_dom"/>
</dbReference>
<feature type="compositionally biased region" description="Polar residues" evidence="3">
    <location>
        <begin position="572"/>
        <end position="581"/>
    </location>
</feature>
<protein>
    <recommendedName>
        <fullName evidence="4">Lebercilin domain-containing protein</fullName>
    </recommendedName>
</protein>
<reference evidence="5" key="1">
    <citation type="submission" date="2023-06" db="EMBL/GenBank/DDBJ databases">
        <title>Male Hemibagrus guttatus genome.</title>
        <authorList>
            <person name="Bian C."/>
        </authorList>
    </citation>
    <scope>NUCLEOTIDE SEQUENCE</scope>
    <source>
        <strain evidence="5">Male_cb2023</strain>
        <tissue evidence="5">Muscle</tissue>
    </source>
</reference>
<sequence length="799" mass="91623">MDSYNIEDNRMMESEQSVQVSNHGDRKDSALSGYGNRKLREDNESSRGNRARTRIRDRKRDPDKDQMSDGDQSSASFYSDDYENASLSDRSISPRSPSPSLHRGARTQRVSNSLVHQTGVRKSVPRRPGPQTLPSQRSSGLRSQSLGKDAPPKDLDLVTKRLLSARLLKISELKNALAELQLRTDELQRENRLLKQLQLRHEKALHRYSDTESEISQLISRHNNETHVLRERLRRSQEKERMAERRCAEADAQLQRCRDQLHKLRQLADDQHLGERDELARKLAHTQVKVQESERRVKELEKNMELSTGSFQRQLASERKKTHDAQQESRTLQEEISKLSAKLKERERELDARNIYANRMLRGASKKDLEDSIRRKGGSRSSSKAVQTEDRMLSLDFPSPPLAITNGSEFSCDDQADDYLSLKASNSTLTVAQELQSSEQRQTGAEAQRIQETAREQEVVIARGMALEEQGREKDRIRERERKSENENGKAQKQSANFEMDLIEEKGMRQRDGRDRDEEDRKRRSEWQTEEEKSKEPHLSEQEIQANQERAEEERRRKDRLFAKMREIDMQAQAQDSSLFQDKTERARTPPQEHAEEERRRKDQLLARMCEIYVEGQAQDFSLFQDKKERARTPPRNQNTSIFNFTEPREYLSTSNTGKRGTALRSQKTNQDLDLTFGSYAPSFGKPTPRAGLGHRSPSQTVDQLSGDENGGMDLSGLAKEKKSDLLQQLFGSSVLSAPHVSPSKMELLNSPSTISSSRRGRDPETLNKLKKTTLHVSESGPAVRAITTLDDDIEEVTL</sequence>
<proteinExistence type="inferred from homology"/>
<organism evidence="5 6">
    <name type="scientific">Hemibagrus guttatus</name>
    <dbReference type="NCBI Taxonomy" id="175788"/>
    <lineage>
        <taxon>Eukaryota</taxon>
        <taxon>Metazoa</taxon>
        <taxon>Chordata</taxon>
        <taxon>Craniata</taxon>
        <taxon>Vertebrata</taxon>
        <taxon>Euteleostomi</taxon>
        <taxon>Actinopterygii</taxon>
        <taxon>Neopterygii</taxon>
        <taxon>Teleostei</taxon>
        <taxon>Ostariophysi</taxon>
        <taxon>Siluriformes</taxon>
        <taxon>Bagridae</taxon>
        <taxon>Hemibagrus</taxon>
    </lineage>
</organism>
<evidence type="ECO:0000256" key="2">
    <source>
        <dbReference type="ARBA" id="ARBA00023054"/>
    </source>
</evidence>
<feature type="compositionally biased region" description="Low complexity" evidence="3">
    <location>
        <begin position="86"/>
        <end position="101"/>
    </location>
</feature>
<keyword evidence="2" id="KW-0175">Coiled coil</keyword>